<reference evidence="4" key="1">
    <citation type="submission" date="2019-07" db="EMBL/GenBank/DDBJ databases">
        <authorList>
            <person name="Dittberner H."/>
        </authorList>
    </citation>
    <scope>NUCLEOTIDE SEQUENCE [LARGE SCALE GENOMIC DNA]</scope>
</reference>
<dbReference type="Pfam" id="PF05617">
    <property type="entry name" value="Prolamin_like"/>
    <property type="match status" value="1"/>
</dbReference>
<feature type="chain" id="PRO_5022136777" description="Prolamin-like domain-containing protein" evidence="2">
    <location>
        <begin position="23"/>
        <end position="110"/>
    </location>
</feature>
<protein>
    <recommendedName>
        <fullName evidence="3">Prolamin-like domain-containing protein</fullName>
    </recommendedName>
</protein>
<feature type="signal peptide" evidence="2">
    <location>
        <begin position="1"/>
        <end position="22"/>
    </location>
</feature>
<evidence type="ECO:0000313" key="4">
    <source>
        <dbReference type="EMBL" id="VVB05900.1"/>
    </source>
</evidence>
<dbReference type="EMBL" id="CABITT030000005">
    <property type="protein sequence ID" value="VVB05900.1"/>
    <property type="molecule type" value="Genomic_DNA"/>
</dbReference>
<evidence type="ECO:0000256" key="1">
    <source>
        <dbReference type="ARBA" id="ARBA00022729"/>
    </source>
</evidence>
<keyword evidence="5" id="KW-1185">Reference proteome</keyword>
<dbReference type="OrthoDB" id="1100278at2759"/>
<evidence type="ECO:0000256" key="2">
    <source>
        <dbReference type="SAM" id="SignalP"/>
    </source>
</evidence>
<dbReference type="InterPro" id="IPR008502">
    <property type="entry name" value="Prolamin-like"/>
</dbReference>
<dbReference type="Proteomes" id="UP000489600">
    <property type="component" value="Unassembled WGS sequence"/>
</dbReference>
<accession>A0A565BX35</accession>
<gene>
    <name evidence="4" type="ORF">ANE_LOCUS16344</name>
</gene>
<evidence type="ECO:0000313" key="5">
    <source>
        <dbReference type="Proteomes" id="UP000489600"/>
    </source>
</evidence>
<keyword evidence="1 2" id="KW-0732">Signal</keyword>
<dbReference type="AlphaFoldDB" id="A0A565BX35"/>
<proteinExistence type="predicted"/>
<dbReference type="PANTHER" id="PTHR31951">
    <property type="entry name" value="BIFUNCTIONAL INHIBITOR/LIPID-TRANSFER PROTEIN/SEED STORAGE 2S ALBUMIN SUPERFAMILY PROTEIN-RELATED"/>
    <property type="match status" value="1"/>
</dbReference>
<name>A0A565BX35_9BRAS</name>
<evidence type="ECO:0000259" key="3">
    <source>
        <dbReference type="Pfam" id="PF05617"/>
    </source>
</evidence>
<sequence length="110" mass="12112">MATALFTIIAMAAFASAPTGLAQSPEPDHLVNKCMAKISSRCAMYVTAEMFGRSPLKQYGCCLEIYHMGRVCLDIVTKHVTETLVPKLNGVQQQDSIEKSTQIWYLCVPV</sequence>
<organism evidence="4 5">
    <name type="scientific">Arabis nemorensis</name>
    <dbReference type="NCBI Taxonomy" id="586526"/>
    <lineage>
        <taxon>Eukaryota</taxon>
        <taxon>Viridiplantae</taxon>
        <taxon>Streptophyta</taxon>
        <taxon>Embryophyta</taxon>
        <taxon>Tracheophyta</taxon>
        <taxon>Spermatophyta</taxon>
        <taxon>Magnoliopsida</taxon>
        <taxon>eudicotyledons</taxon>
        <taxon>Gunneridae</taxon>
        <taxon>Pentapetalae</taxon>
        <taxon>rosids</taxon>
        <taxon>malvids</taxon>
        <taxon>Brassicales</taxon>
        <taxon>Brassicaceae</taxon>
        <taxon>Arabideae</taxon>
        <taxon>Arabis</taxon>
    </lineage>
</organism>
<dbReference type="PANTHER" id="PTHR31951:SF22">
    <property type="entry name" value="ECA1 GAMETOGENESIS RELATED FAMILY"/>
    <property type="match status" value="1"/>
</dbReference>
<comment type="caution">
    <text evidence="4">The sequence shown here is derived from an EMBL/GenBank/DDBJ whole genome shotgun (WGS) entry which is preliminary data.</text>
</comment>
<feature type="domain" description="Prolamin-like" evidence="3">
    <location>
        <begin position="33"/>
        <end position="108"/>
    </location>
</feature>